<dbReference type="InterPro" id="IPR027417">
    <property type="entry name" value="P-loop_NTPase"/>
</dbReference>
<dbReference type="InterPro" id="IPR025158">
    <property type="entry name" value="Mg_chelat-rel_C"/>
</dbReference>
<dbReference type="SUPFAM" id="SSF52540">
    <property type="entry name" value="P-loop containing nucleoside triphosphate hydrolases"/>
    <property type="match status" value="1"/>
</dbReference>
<dbReference type="Gene3D" id="3.40.50.300">
    <property type="entry name" value="P-loop containing nucleotide triphosphate hydrolases"/>
    <property type="match status" value="1"/>
</dbReference>
<dbReference type="InterPro" id="IPR001208">
    <property type="entry name" value="MCM_dom"/>
</dbReference>
<dbReference type="GO" id="GO:0005524">
    <property type="term" value="F:ATP binding"/>
    <property type="evidence" value="ECO:0007669"/>
    <property type="project" value="UniProtKB-KW"/>
</dbReference>
<comment type="similarity">
    <text evidence="1">Belongs to the Mg-chelatase subunits D/I family. ComM subfamily.</text>
</comment>
<sequence>MSFAKVYSAQVNLLRGAIVTIEVDLSRGLHSFSIVGLPDKAVDESKDRVNGAIKNSGFKSPKAKNQKIVVSLSPADLKKEGPFFDLAIAIAYLKATGEIKFNSEKKIFLGELGLDGTLRSIRGALPLTEEAKRRGYEEIYLPKENAMEAALIDGIAVFGASSLKEVIEHINESKDLKKKQRKISVQPKTKIIYTKDIREIKGGDFADIRGQEGAKRGLEIAAAGSHNIAMYGPPGTGKTMLARVFSGLLPDLDTEEVLEITGIHSVAGATRDELVCFPPFRAPHHTASYVSLIGGGTYPKPGEVTLAHRGVLFLDEFPEFEKRVIESLRQPLEDNIVSISRAKGSAIFPSNFILVAAMNPCPCGNTGNKQKACICKPSDLDRYKRKLSGPIIDRIDLWISVGNVDYKKLGGEGTGEKSSKIKERVSRARIIQKNRFKKFGRTINTNSEMNVKDLGNMVKLTSEVRDLLDDSALRLALSARAYHRVIKIARTIADLENSEEVQANHILEAIQYRPKVNN</sequence>
<dbReference type="Pfam" id="PF13541">
    <property type="entry name" value="ChlI"/>
    <property type="match status" value="1"/>
</dbReference>
<protein>
    <recommendedName>
        <fullName evidence="4">AAA+ ATPase domain-containing protein</fullName>
    </recommendedName>
</protein>
<dbReference type="InterPro" id="IPR014721">
    <property type="entry name" value="Ribsml_uS5_D2-typ_fold_subgr"/>
</dbReference>
<dbReference type="SMART" id="SM00382">
    <property type="entry name" value="AAA"/>
    <property type="match status" value="1"/>
</dbReference>
<dbReference type="SUPFAM" id="SSF54211">
    <property type="entry name" value="Ribosomal protein S5 domain 2-like"/>
    <property type="match status" value="1"/>
</dbReference>
<evidence type="ECO:0000259" key="4">
    <source>
        <dbReference type="SMART" id="SM00382"/>
    </source>
</evidence>
<dbReference type="NCBIfam" id="TIGR00368">
    <property type="entry name" value="YifB family Mg chelatase-like AAA ATPase"/>
    <property type="match status" value="1"/>
</dbReference>
<dbReference type="InterPro" id="IPR020568">
    <property type="entry name" value="Ribosomal_Su5_D2-typ_SF"/>
</dbReference>
<dbReference type="PANTHER" id="PTHR32039">
    <property type="entry name" value="MAGNESIUM-CHELATASE SUBUNIT CHLI"/>
    <property type="match status" value="1"/>
</dbReference>
<dbReference type="InterPro" id="IPR000523">
    <property type="entry name" value="Mg_chelatse_chII-like_cat_dom"/>
</dbReference>
<accession>A0A1F6X0B3</accession>
<dbReference type="PANTHER" id="PTHR32039:SF7">
    <property type="entry name" value="COMPETENCE PROTEIN COMM"/>
    <property type="match status" value="1"/>
</dbReference>
<dbReference type="GO" id="GO:0003677">
    <property type="term" value="F:DNA binding"/>
    <property type="evidence" value="ECO:0007669"/>
    <property type="project" value="InterPro"/>
</dbReference>
<dbReference type="InterPro" id="IPR004482">
    <property type="entry name" value="Mg_chelat-rel"/>
</dbReference>
<reference evidence="5 6" key="1">
    <citation type="journal article" date="2016" name="Nat. Commun.">
        <title>Thousands of microbial genomes shed light on interconnected biogeochemical processes in an aquifer system.</title>
        <authorList>
            <person name="Anantharaman K."/>
            <person name="Brown C.T."/>
            <person name="Hug L.A."/>
            <person name="Sharon I."/>
            <person name="Castelle C.J."/>
            <person name="Probst A.J."/>
            <person name="Thomas B.C."/>
            <person name="Singh A."/>
            <person name="Wilkins M.J."/>
            <person name="Karaoz U."/>
            <person name="Brodie E.L."/>
            <person name="Williams K.H."/>
            <person name="Hubbard S.S."/>
            <person name="Banfield J.F."/>
        </authorList>
    </citation>
    <scope>NUCLEOTIDE SEQUENCE [LARGE SCALE GENOMIC DNA]</scope>
</reference>
<evidence type="ECO:0000256" key="1">
    <source>
        <dbReference type="ARBA" id="ARBA00006354"/>
    </source>
</evidence>
<dbReference type="Proteomes" id="UP000177001">
    <property type="component" value="Unassembled WGS sequence"/>
</dbReference>
<dbReference type="InterPro" id="IPR003593">
    <property type="entry name" value="AAA+_ATPase"/>
</dbReference>
<evidence type="ECO:0000256" key="3">
    <source>
        <dbReference type="ARBA" id="ARBA00022840"/>
    </source>
</evidence>
<evidence type="ECO:0000313" key="5">
    <source>
        <dbReference type="EMBL" id="OGI87464.1"/>
    </source>
</evidence>
<dbReference type="Pfam" id="PF01078">
    <property type="entry name" value="Mg_chelatase"/>
    <property type="match status" value="1"/>
</dbReference>
<evidence type="ECO:0000313" key="6">
    <source>
        <dbReference type="Proteomes" id="UP000177001"/>
    </source>
</evidence>
<organism evidence="5 6">
    <name type="scientific">Candidatus Nomurabacteria bacterium RIFCSPLOWO2_01_FULL_36_16</name>
    <dbReference type="NCBI Taxonomy" id="1801767"/>
    <lineage>
        <taxon>Bacteria</taxon>
        <taxon>Candidatus Nomuraibacteriota</taxon>
    </lineage>
</organism>
<dbReference type="EMBL" id="MFUR01000002">
    <property type="protein sequence ID" value="OGI87464.1"/>
    <property type="molecule type" value="Genomic_DNA"/>
</dbReference>
<gene>
    <name evidence="5" type="ORF">A3A91_02170</name>
</gene>
<proteinExistence type="inferred from homology"/>
<name>A0A1F6X0B3_9BACT</name>
<comment type="caution">
    <text evidence="5">The sequence shown here is derived from an EMBL/GenBank/DDBJ whole genome shotgun (WGS) entry which is preliminary data.</text>
</comment>
<keyword evidence="3" id="KW-0067">ATP-binding</keyword>
<dbReference type="InterPro" id="IPR045006">
    <property type="entry name" value="CHLI-like"/>
</dbReference>
<evidence type="ECO:0000256" key="2">
    <source>
        <dbReference type="ARBA" id="ARBA00022741"/>
    </source>
</evidence>
<feature type="domain" description="AAA+ ATPase" evidence="4">
    <location>
        <begin position="224"/>
        <end position="405"/>
    </location>
</feature>
<keyword evidence="2" id="KW-0547">Nucleotide-binding</keyword>
<dbReference type="Pfam" id="PF13335">
    <property type="entry name" value="Mg_chelatase_C"/>
    <property type="match status" value="1"/>
</dbReference>
<dbReference type="Gene3D" id="3.30.230.10">
    <property type="match status" value="1"/>
</dbReference>
<dbReference type="PRINTS" id="PR01657">
    <property type="entry name" value="MCMFAMILY"/>
</dbReference>
<dbReference type="AlphaFoldDB" id="A0A1F6X0B3"/>